<feature type="domain" description="Major facilitator superfamily (MFS) profile" evidence="7">
    <location>
        <begin position="17"/>
        <end position="221"/>
    </location>
</feature>
<dbReference type="AlphaFoldDB" id="A0A2H0RER2"/>
<gene>
    <name evidence="8" type="ORF">COV23_00610</name>
</gene>
<dbReference type="InterPro" id="IPR011701">
    <property type="entry name" value="MFS"/>
</dbReference>
<evidence type="ECO:0000313" key="8">
    <source>
        <dbReference type="EMBL" id="PIR44285.1"/>
    </source>
</evidence>
<dbReference type="InterPro" id="IPR020846">
    <property type="entry name" value="MFS_dom"/>
</dbReference>
<keyword evidence="3 6" id="KW-0812">Transmembrane</keyword>
<evidence type="ECO:0000259" key="7">
    <source>
        <dbReference type="PROSITE" id="PS50850"/>
    </source>
</evidence>
<name>A0A2H0RER2_9BACT</name>
<keyword evidence="5 6" id="KW-0472">Membrane</keyword>
<comment type="subcellular location">
    <subcellularLocation>
        <location evidence="1">Cell membrane</location>
        <topology evidence="1">Multi-pass membrane protein</topology>
    </subcellularLocation>
</comment>
<protein>
    <recommendedName>
        <fullName evidence="7">Major facilitator superfamily (MFS) profile domain-containing protein</fullName>
    </recommendedName>
</protein>
<feature type="transmembrane region" description="Helical" evidence="6">
    <location>
        <begin position="50"/>
        <end position="69"/>
    </location>
</feature>
<dbReference type="Proteomes" id="UP000231602">
    <property type="component" value="Unassembled WGS sequence"/>
</dbReference>
<evidence type="ECO:0000256" key="4">
    <source>
        <dbReference type="ARBA" id="ARBA00022989"/>
    </source>
</evidence>
<dbReference type="SUPFAM" id="SSF103473">
    <property type="entry name" value="MFS general substrate transporter"/>
    <property type="match status" value="1"/>
</dbReference>
<evidence type="ECO:0000256" key="6">
    <source>
        <dbReference type="SAM" id="Phobius"/>
    </source>
</evidence>
<feature type="transmembrane region" description="Helical" evidence="6">
    <location>
        <begin position="20"/>
        <end position="44"/>
    </location>
</feature>
<keyword evidence="2" id="KW-1003">Cell membrane</keyword>
<dbReference type="Pfam" id="PF07690">
    <property type="entry name" value="MFS_1"/>
    <property type="match status" value="1"/>
</dbReference>
<evidence type="ECO:0000256" key="1">
    <source>
        <dbReference type="ARBA" id="ARBA00004651"/>
    </source>
</evidence>
<accession>A0A2H0RER2</accession>
<sequence>MYIKINLNLNQFKINRVVKYFILSDLFLISGWGLINPIFAIFVIQNIPGTSAFIIGALAFVYWVSKAVVQMPMAILLDRKEGEKDDFHALIFALMLSGFAAMAFVAVKSVFWLFVIQIIHGIAQGFYTPSWSAIFSRHLDKEKYAFDWSLDSTTIGVAAAVSALIGGAIVSVAGFPAVFFMAGILSFSSAFLLILVPNLIIPKAMPEVPFMREHPPKSAAQ</sequence>
<feature type="transmembrane region" description="Helical" evidence="6">
    <location>
        <begin position="155"/>
        <end position="173"/>
    </location>
</feature>
<dbReference type="EMBL" id="PCXV01000011">
    <property type="protein sequence ID" value="PIR44285.1"/>
    <property type="molecule type" value="Genomic_DNA"/>
</dbReference>
<dbReference type="PANTHER" id="PTHR23513:SF6">
    <property type="entry name" value="MAJOR FACILITATOR SUPERFAMILY ASSOCIATED DOMAIN-CONTAINING PROTEIN"/>
    <property type="match status" value="1"/>
</dbReference>
<feature type="transmembrane region" description="Helical" evidence="6">
    <location>
        <begin position="89"/>
        <end position="107"/>
    </location>
</feature>
<feature type="transmembrane region" description="Helical" evidence="6">
    <location>
        <begin position="113"/>
        <end position="134"/>
    </location>
</feature>
<evidence type="ECO:0000256" key="2">
    <source>
        <dbReference type="ARBA" id="ARBA00022475"/>
    </source>
</evidence>
<dbReference type="PROSITE" id="PS50850">
    <property type="entry name" value="MFS"/>
    <property type="match status" value="1"/>
</dbReference>
<dbReference type="InterPro" id="IPR036259">
    <property type="entry name" value="MFS_trans_sf"/>
</dbReference>
<feature type="transmembrane region" description="Helical" evidence="6">
    <location>
        <begin position="179"/>
        <end position="201"/>
    </location>
</feature>
<dbReference type="Gene3D" id="1.20.1250.20">
    <property type="entry name" value="MFS general substrate transporter like domains"/>
    <property type="match status" value="1"/>
</dbReference>
<dbReference type="GO" id="GO:0022857">
    <property type="term" value="F:transmembrane transporter activity"/>
    <property type="evidence" value="ECO:0007669"/>
    <property type="project" value="InterPro"/>
</dbReference>
<reference evidence="8 9" key="1">
    <citation type="submission" date="2017-09" db="EMBL/GenBank/DDBJ databases">
        <title>Depth-based differentiation of microbial function through sediment-hosted aquifers and enrichment of novel symbionts in the deep terrestrial subsurface.</title>
        <authorList>
            <person name="Probst A.J."/>
            <person name="Ladd B."/>
            <person name="Jarett J.K."/>
            <person name="Geller-Mcgrath D.E."/>
            <person name="Sieber C.M."/>
            <person name="Emerson J.B."/>
            <person name="Anantharaman K."/>
            <person name="Thomas B.C."/>
            <person name="Malmstrom R."/>
            <person name="Stieglmeier M."/>
            <person name="Klingl A."/>
            <person name="Woyke T."/>
            <person name="Ryan C.M."/>
            <person name="Banfield J.F."/>
        </authorList>
    </citation>
    <scope>NUCLEOTIDE SEQUENCE [LARGE SCALE GENOMIC DNA]</scope>
    <source>
        <strain evidence="8">CG10_big_fil_rev_8_21_14_0_10_31_9</strain>
    </source>
</reference>
<evidence type="ECO:0000256" key="3">
    <source>
        <dbReference type="ARBA" id="ARBA00022692"/>
    </source>
</evidence>
<keyword evidence="4 6" id="KW-1133">Transmembrane helix</keyword>
<dbReference type="GO" id="GO:0005886">
    <property type="term" value="C:plasma membrane"/>
    <property type="evidence" value="ECO:0007669"/>
    <property type="project" value="UniProtKB-SubCell"/>
</dbReference>
<comment type="caution">
    <text evidence="8">The sequence shown here is derived from an EMBL/GenBank/DDBJ whole genome shotgun (WGS) entry which is preliminary data.</text>
</comment>
<organism evidence="8 9">
    <name type="scientific">Candidatus Wolfebacteria bacterium CG10_big_fil_rev_8_21_14_0_10_31_9</name>
    <dbReference type="NCBI Taxonomy" id="1975070"/>
    <lineage>
        <taxon>Bacteria</taxon>
        <taxon>Candidatus Wolfeibacteriota</taxon>
    </lineage>
</organism>
<dbReference type="PANTHER" id="PTHR23513">
    <property type="entry name" value="INTEGRAL MEMBRANE EFFLUX PROTEIN-RELATED"/>
    <property type="match status" value="1"/>
</dbReference>
<proteinExistence type="predicted"/>
<evidence type="ECO:0000256" key="5">
    <source>
        <dbReference type="ARBA" id="ARBA00023136"/>
    </source>
</evidence>
<evidence type="ECO:0000313" key="9">
    <source>
        <dbReference type="Proteomes" id="UP000231602"/>
    </source>
</evidence>